<evidence type="ECO:0000256" key="1">
    <source>
        <dbReference type="SAM" id="SignalP"/>
    </source>
</evidence>
<dbReference type="OrthoDB" id="195732at2"/>
<reference evidence="2 3" key="1">
    <citation type="submission" date="2014-10" db="EMBL/GenBank/DDBJ databases">
        <title>Genome sequence of Ponticoccus sp. strain UMTAT08 isolated from clonal culture of toxic dinoflagellate Alexandrium tamiyavanichii.</title>
        <authorList>
            <person name="Gan H.Y."/>
            <person name="Muhd D.-D."/>
            <person name="Mohd Noor M.E."/>
            <person name="Yeong Y.S."/>
            <person name="Usup G."/>
        </authorList>
    </citation>
    <scope>NUCLEOTIDE SEQUENCE [LARGE SCALE GENOMIC DNA]</scope>
    <source>
        <strain evidence="2 3">UMTAT08</strain>
    </source>
</reference>
<protein>
    <submittedName>
        <fullName evidence="2">Uncharacterized protein</fullName>
    </submittedName>
</protein>
<dbReference type="Proteomes" id="UP000030960">
    <property type="component" value="Unassembled WGS sequence"/>
</dbReference>
<evidence type="ECO:0000313" key="3">
    <source>
        <dbReference type="Proteomes" id="UP000030960"/>
    </source>
</evidence>
<proteinExistence type="predicted"/>
<sequence length="189" mass="19826">MKRALLLSAALFAAAPAAFAAEPQEAMQAYVDSEIMAWAHDTAIVEAIEAQNALTGGYDATRISQLDATWRAEVGTGSDLVDGVLMNAAADFLRARIEASGGMITEVIVMDAKGLNGAASGATSDYWQGDEAKYQETYPKGAGAVHFGEVEFDESSQSYQAQISITITDPDTGRPIGAMTVGVDAEVLL</sequence>
<dbReference type="RefSeq" id="WP_043145145.1">
    <property type="nucleotide sequence ID" value="NZ_JSUQ01000020.1"/>
</dbReference>
<keyword evidence="1" id="KW-0732">Signal</keyword>
<gene>
    <name evidence="2" type="ORF">OA50_04372</name>
</gene>
<keyword evidence="3" id="KW-1185">Reference proteome</keyword>
<dbReference type="AlphaFoldDB" id="A0A0B3RIB3"/>
<feature type="signal peptide" evidence="1">
    <location>
        <begin position="1"/>
        <end position="20"/>
    </location>
</feature>
<comment type="caution">
    <text evidence="2">The sequence shown here is derived from an EMBL/GenBank/DDBJ whole genome shotgun (WGS) entry which is preliminary data.</text>
</comment>
<feature type="chain" id="PRO_5002097927" evidence="1">
    <location>
        <begin position="21"/>
        <end position="189"/>
    </location>
</feature>
<accession>A0A0B3RIB3</accession>
<name>A0A0B3RIB3_9RHOB</name>
<evidence type="ECO:0000313" key="2">
    <source>
        <dbReference type="EMBL" id="KHQ51005.1"/>
    </source>
</evidence>
<dbReference type="STRING" id="561184.SAMN05216376_102432"/>
<dbReference type="EMBL" id="JSUQ01000020">
    <property type="protein sequence ID" value="KHQ51005.1"/>
    <property type="molecule type" value="Genomic_DNA"/>
</dbReference>
<organism evidence="2 3">
    <name type="scientific">Mameliella alba</name>
    <dbReference type="NCBI Taxonomy" id="561184"/>
    <lineage>
        <taxon>Bacteria</taxon>
        <taxon>Pseudomonadati</taxon>
        <taxon>Pseudomonadota</taxon>
        <taxon>Alphaproteobacteria</taxon>
        <taxon>Rhodobacterales</taxon>
        <taxon>Roseobacteraceae</taxon>
        <taxon>Mameliella</taxon>
    </lineage>
</organism>
<dbReference type="PATRIC" id="fig|1515334.3.peg.4405"/>